<organism evidence="1 2">
    <name type="scientific">Elysia crispata</name>
    <name type="common">lettuce slug</name>
    <dbReference type="NCBI Taxonomy" id="231223"/>
    <lineage>
        <taxon>Eukaryota</taxon>
        <taxon>Metazoa</taxon>
        <taxon>Spiralia</taxon>
        <taxon>Lophotrochozoa</taxon>
        <taxon>Mollusca</taxon>
        <taxon>Gastropoda</taxon>
        <taxon>Heterobranchia</taxon>
        <taxon>Euthyneura</taxon>
        <taxon>Panpulmonata</taxon>
        <taxon>Sacoglossa</taxon>
        <taxon>Placobranchoidea</taxon>
        <taxon>Plakobranchidae</taxon>
        <taxon>Elysia</taxon>
    </lineage>
</organism>
<gene>
    <name evidence="1" type="ORF">RRG08_021529</name>
</gene>
<sequence length="47" mass="5082">NNGASAVSTNFRDFVYSAIWTDILALSQPDCDALYETAINLGDAPEM</sequence>
<protein>
    <submittedName>
        <fullName evidence="1">Uncharacterized protein</fullName>
    </submittedName>
</protein>
<dbReference type="Proteomes" id="UP001283361">
    <property type="component" value="Unassembled WGS sequence"/>
</dbReference>
<comment type="caution">
    <text evidence="1">The sequence shown here is derived from an EMBL/GenBank/DDBJ whole genome shotgun (WGS) entry which is preliminary data.</text>
</comment>
<dbReference type="EMBL" id="JAWDGP010002530">
    <property type="protein sequence ID" value="KAK3782201.1"/>
    <property type="molecule type" value="Genomic_DNA"/>
</dbReference>
<accession>A0AAE1A850</accession>
<keyword evidence="2" id="KW-1185">Reference proteome</keyword>
<dbReference type="AlphaFoldDB" id="A0AAE1A850"/>
<reference evidence="1" key="1">
    <citation type="journal article" date="2023" name="G3 (Bethesda)">
        <title>A reference genome for the long-term kleptoplast-retaining sea slug Elysia crispata morphotype clarki.</title>
        <authorList>
            <person name="Eastman K.E."/>
            <person name="Pendleton A.L."/>
            <person name="Shaikh M.A."/>
            <person name="Suttiyut T."/>
            <person name="Ogas R."/>
            <person name="Tomko P."/>
            <person name="Gavelis G."/>
            <person name="Widhalm J.R."/>
            <person name="Wisecaver J.H."/>
        </authorList>
    </citation>
    <scope>NUCLEOTIDE SEQUENCE</scope>
    <source>
        <strain evidence="1">ECLA1</strain>
    </source>
</reference>
<evidence type="ECO:0000313" key="2">
    <source>
        <dbReference type="Proteomes" id="UP001283361"/>
    </source>
</evidence>
<proteinExistence type="predicted"/>
<name>A0AAE1A850_9GAST</name>
<feature type="non-terminal residue" evidence="1">
    <location>
        <position position="1"/>
    </location>
</feature>
<evidence type="ECO:0000313" key="1">
    <source>
        <dbReference type="EMBL" id="KAK3782201.1"/>
    </source>
</evidence>